<proteinExistence type="predicted"/>
<keyword evidence="2" id="KW-1185">Reference proteome</keyword>
<accession>A0AAN7LTK3</accession>
<name>A0AAN7LTK3_TRANT</name>
<comment type="caution">
    <text evidence="1">The sequence shown here is derived from an EMBL/GenBank/DDBJ whole genome shotgun (WGS) entry which is preliminary data.</text>
</comment>
<protein>
    <submittedName>
        <fullName evidence="1">Uncharacterized protein</fullName>
    </submittedName>
</protein>
<organism evidence="1 2">
    <name type="scientific">Trapa natans</name>
    <name type="common">Water chestnut</name>
    <dbReference type="NCBI Taxonomy" id="22666"/>
    <lineage>
        <taxon>Eukaryota</taxon>
        <taxon>Viridiplantae</taxon>
        <taxon>Streptophyta</taxon>
        <taxon>Embryophyta</taxon>
        <taxon>Tracheophyta</taxon>
        <taxon>Spermatophyta</taxon>
        <taxon>Magnoliopsida</taxon>
        <taxon>eudicotyledons</taxon>
        <taxon>Gunneridae</taxon>
        <taxon>Pentapetalae</taxon>
        <taxon>rosids</taxon>
        <taxon>malvids</taxon>
        <taxon>Myrtales</taxon>
        <taxon>Lythraceae</taxon>
        <taxon>Trapa</taxon>
    </lineage>
</organism>
<evidence type="ECO:0000313" key="1">
    <source>
        <dbReference type="EMBL" id="KAK4792386.1"/>
    </source>
</evidence>
<reference evidence="1 2" key="1">
    <citation type="journal article" date="2023" name="Hortic Res">
        <title>Pangenome of water caltrop reveals structural variations and asymmetric subgenome divergence after allopolyploidization.</title>
        <authorList>
            <person name="Zhang X."/>
            <person name="Chen Y."/>
            <person name="Wang L."/>
            <person name="Yuan Y."/>
            <person name="Fang M."/>
            <person name="Shi L."/>
            <person name="Lu R."/>
            <person name="Comes H.P."/>
            <person name="Ma Y."/>
            <person name="Chen Y."/>
            <person name="Huang G."/>
            <person name="Zhou Y."/>
            <person name="Zheng Z."/>
            <person name="Qiu Y."/>
        </authorList>
    </citation>
    <scope>NUCLEOTIDE SEQUENCE [LARGE SCALE GENOMIC DNA]</scope>
    <source>
        <strain evidence="1">F231</strain>
    </source>
</reference>
<dbReference type="Proteomes" id="UP001346149">
    <property type="component" value="Unassembled WGS sequence"/>
</dbReference>
<evidence type="ECO:0000313" key="2">
    <source>
        <dbReference type="Proteomes" id="UP001346149"/>
    </source>
</evidence>
<dbReference type="EMBL" id="JAXQNO010000008">
    <property type="protein sequence ID" value="KAK4792386.1"/>
    <property type="molecule type" value="Genomic_DNA"/>
</dbReference>
<gene>
    <name evidence="1" type="ORF">SAY86_022821</name>
</gene>
<sequence>MVPHPVRHIIGERVSRRRLGKANDVPGDDDQNRKEIATEADCSLKHLDVEALAHQSGKEVSWITSSLYIVGRRQTE</sequence>
<dbReference type="AlphaFoldDB" id="A0AAN7LTK3"/>